<feature type="signal peptide" evidence="1">
    <location>
        <begin position="1"/>
        <end position="21"/>
    </location>
</feature>
<evidence type="ECO:0000259" key="2">
    <source>
        <dbReference type="SMART" id="SM00245"/>
    </source>
</evidence>
<dbReference type="SMART" id="SM00245">
    <property type="entry name" value="TSPc"/>
    <property type="match status" value="1"/>
</dbReference>
<dbReference type="Proteomes" id="UP000190541">
    <property type="component" value="Unassembled WGS sequence"/>
</dbReference>
<evidence type="ECO:0000313" key="3">
    <source>
        <dbReference type="EMBL" id="SKB59182.1"/>
    </source>
</evidence>
<reference evidence="3 4" key="1">
    <citation type="submission" date="2017-02" db="EMBL/GenBank/DDBJ databases">
        <authorList>
            <person name="Peterson S.W."/>
        </authorList>
    </citation>
    <scope>NUCLEOTIDE SEQUENCE [LARGE SCALE GENOMIC DNA]</scope>
    <source>
        <strain evidence="3 4">DSM 22899</strain>
    </source>
</reference>
<dbReference type="InterPro" id="IPR029045">
    <property type="entry name" value="ClpP/crotonase-like_dom_sf"/>
</dbReference>
<protein>
    <submittedName>
        <fullName evidence="3">Peptidase family S41</fullName>
    </submittedName>
</protein>
<dbReference type="Gene3D" id="3.90.226.10">
    <property type="entry name" value="2-enoyl-CoA Hydratase, Chain A, domain 1"/>
    <property type="match status" value="1"/>
</dbReference>
<dbReference type="GO" id="GO:0006508">
    <property type="term" value="P:proteolysis"/>
    <property type="evidence" value="ECO:0007669"/>
    <property type="project" value="InterPro"/>
</dbReference>
<dbReference type="Gene3D" id="2.60.120.260">
    <property type="entry name" value="Galactose-binding domain-like"/>
    <property type="match status" value="1"/>
</dbReference>
<dbReference type="GO" id="GO:0030288">
    <property type="term" value="C:outer membrane-bounded periplasmic space"/>
    <property type="evidence" value="ECO:0007669"/>
    <property type="project" value="TreeGrafter"/>
</dbReference>
<dbReference type="OrthoDB" id="5379939at2"/>
<evidence type="ECO:0000256" key="1">
    <source>
        <dbReference type="SAM" id="SignalP"/>
    </source>
</evidence>
<dbReference type="PANTHER" id="PTHR32060">
    <property type="entry name" value="TAIL-SPECIFIC PROTEASE"/>
    <property type="match status" value="1"/>
</dbReference>
<dbReference type="EMBL" id="FUYS01000004">
    <property type="protein sequence ID" value="SKB59182.1"/>
    <property type="molecule type" value="Genomic_DNA"/>
</dbReference>
<dbReference type="SUPFAM" id="SSF52096">
    <property type="entry name" value="ClpP/crotonase"/>
    <property type="match status" value="1"/>
</dbReference>
<gene>
    <name evidence="3" type="ORF">SAMN05660226_02255</name>
</gene>
<organism evidence="3 4">
    <name type="scientific">Parapedobacter luteus</name>
    <dbReference type="NCBI Taxonomy" id="623280"/>
    <lineage>
        <taxon>Bacteria</taxon>
        <taxon>Pseudomonadati</taxon>
        <taxon>Bacteroidota</taxon>
        <taxon>Sphingobacteriia</taxon>
        <taxon>Sphingobacteriales</taxon>
        <taxon>Sphingobacteriaceae</taxon>
        <taxon>Parapedobacter</taxon>
    </lineage>
</organism>
<keyword evidence="4" id="KW-1185">Reference proteome</keyword>
<name>A0A1T5CI64_9SPHI</name>
<feature type="domain" description="Tail specific protease" evidence="2">
    <location>
        <begin position="499"/>
        <end position="709"/>
    </location>
</feature>
<dbReference type="STRING" id="623280.SAMN05660226_02255"/>
<dbReference type="GO" id="GO:0008236">
    <property type="term" value="F:serine-type peptidase activity"/>
    <property type="evidence" value="ECO:0007669"/>
    <property type="project" value="InterPro"/>
</dbReference>
<dbReference type="SUPFAM" id="SSF50156">
    <property type="entry name" value="PDZ domain-like"/>
    <property type="match status" value="1"/>
</dbReference>
<proteinExistence type="predicted"/>
<dbReference type="GO" id="GO:0007165">
    <property type="term" value="P:signal transduction"/>
    <property type="evidence" value="ECO:0007669"/>
    <property type="project" value="TreeGrafter"/>
</dbReference>
<dbReference type="Pfam" id="PF03572">
    <property type="entry name" value="Peptidase_S41"/>
    <property type="match status" value="1"/>
</dbReference>
<dbReference type="GO" id="GO:0004175">
    <property type="term" value="F:endopeptidase activity"/>
    <property type="evidence" value="ECO:0007669"/>
    <property type="project" value="TreeGrafter"/>
</dbReference>
<dbReference type="InterPro" id="IPR036034">
    <property type="entry name" value="PDZ_sf"/>
</dbReference>
<dbReference type="RefSeq" id="WP_079716928.1">
    <property type="nucleotide sequence ID" value="NZ_FUYS01000004.1"/>
</dbReference>
<accession>A0A1T5CI64</accession>
<dbReference type="CDD" id="cd07562">
    <property type="entry name" value="Peptidase_S41_TRI"/>
    <property type="match status" value="1"/>
</dbReference>
<dbReference type="Gene3D" id="2.30.42.10">
    <property type="match status" value="1"/>
</dbReference>
<sequence length="733" mass="81728">MKKATFFLLLLAFAVSGTCQSRRSNPTYNLDFEQVVAGSPIGWVGNGNKDYRRSLDSVVTKSGNYSAVLEFIGEQPTFDTWTFVLPENYPGKKITLSGYIKTENVEGYAGLWMRIDPQIAFNNMQQEQISGTTDWKRYEFTLDMAPERTERIVLGALLTGKGKLWVDGLAVTIDGKDIATVAPLEKAAAKRDTAFDTGSTINLPDLSGKQAQDLKALGLIWGFVKYYHPTVGSGAVNWDYELFRILPTVLAAQNNTERDDALVEWIQKLGPVEKGGDEPAVTAKLQPDLDWITTSGFSNALTALLTDIRQAKRTGSHYYVGMMPNVGNPDFKNETAYERMVPADDGMRLLALYRYWNMIQYFFPYKNLIEEDWKDVLGEFVPKFATAGDMEGYVLTLLELIGRVHDTHASIRNHPVLNRFFGERHAPVDVHFVEEQAVVTGYRHDEWGKATGLEVGDVITAVNGKRVADRTEELLKYVPASNYARKLSDIGPMLLRSNDSTIRIDVTRDGRRFSKVLKTYAPGELKFNNLFYVEDMDFKVMGDDVAYINNGSFNAKDLPLYWNRLKDKKGLIIDARNYPRHFIIHQLSAYLMPHPIPFVAISRGSVQQPGLFVIDPPMSVGAVNGKRYDGKVVILVNEMSLSSAEYHAMAYRVHPNAIVMGSATAGADGNISPIVLPGGIRTVISGIGIYYPDGGETQRFGIVPDIEVKPTIQGIKEGRDEVLERAIALIKAE</sequence>
<dbReference type="AlphaFoldDB" id="A0A1T5CI64"/>
<keyword evidence="1" id="KW-0732">Signal</keyword>
<dbReference type="Gene3D" id="3.30.750.44">
    <property type="match status" value="1"/>
</dbReference>
<feature type="chain" id="PRO_5012323627" evidence="1">
    <location>
        <begin position="22"/>
        <end position="733"/>
    </location>
</feature>
<dbReference type="InterPro" id="IPR005151">
    <property type="entry name" value="Tail-specific_protease"/>
</dbReference>
<evidence type="ECO:0000313" key="4">
    <source>
        <dbReference type="Proteomes" id="UP000190541"/>
    </source>
</evidence>
<dbReference type="PANTHER" id="PTHR32060:SF30">
    <property type="entry name" value="CARBOXY-TERMINAL PROCESSING PROTEASE CTPA"/>
    <property type="match status" value="1"/>
</dbReference>